<dbReference type="SUPFAM" id="SSF90123">
    <property type="entry name" value="ABC transporter transmembrane region"/>
    <property type="match status" value="1"/>
</dbReference>
<dbReference type="Pfam" id="PF00664">
    <property type="entry name" value="ABC_membrane"/>
    <property type="match status" value="1"/>
</dbReference>
<dbReference type="GO" id="GO:0016887">
    <property type="term" value="F:ATP hydrolysis activity"/>
    <property type="evidence" value="ECO:0007669"/>
    <property type="project" value="InterPro"/>
</dbReference>
<dbReference type="SUPFAM" id="SSF52540">
    <property type="entry name" value="P-loop containing nucleoside triphosphate hydrolases"/>
    <property type="match status" value="1"/>
</dbReference>
<dbReference type="Gene3D" id="1.20.1560.10">
    <property type="entry name" value="ABC transporter type 1, transmembrane domain"/>
    <property type="match status" value="1"/>
</dbReference>
<dbReference type="CDD" id="cd18577">
    <property type="entry name" value="ABC_6TM_Pgp_ABCB1_D1_like"/>
    <property type="match status" value="1"/>
</dbReference>
<dbReference type="InterPro" id="IPR003439">
    <property type="entry name" value="ABC_transporter-like_ATP-bd"/>
</dbReference>
<dbReference type="InterPro" id="IPR011527">
    <property type="entry name" value="ABC1_TM_dom"/>
</dbReference>
<proteinExistence type="predicted"/>
<dbReference type="GO" id="GO:0005524">
    <property type="term" value="F:ATP binding"/>
    <property type="evidence" value="ECO:0007669"/>
    <property type="project" value="InterPro"/>
</dbReference>
<dbReference type="GO" id="GO:0005743">
    <property type="term" value="C:mitochondrial inner membrane"/>
    <property type="evidence" value="ECO:0007669"/>
    <property type="project" value="TreeGrafter"/>
</dbReference>
<name>A0A4T0SA60_9BASI</name>
<gene>
    <name evidence="7" type="ORF">E3Q01_04458</name>
</gene>
<dbReference type="Gene3D" id="3.40.50.300">
    <property type="entry name" value="P-loop containing nucleotide triphosphate hydrolases"/>
    <property type="match status" value="1"/>
</dbReference>
<dbReference type="PROSITE" id="PS50929">
    <property type="entry name" value="ABC_TM1F"/>
    <property type="match status" value="1"/>
</dbReference>
<feature type="transmembrane region" description="Helical" evidence="5">
    <location>
        <begin position="162"/>
        <end position="182"/>
    </location>
</feature>
<evidence type="ECO:0000313" key="7">
    <source>
        <dbReference type="EMBL" id="TIC60724.1"/>
    </source>
</evidence>
<feature type="non-terminal residue" evidence="7">
    <location>
        <position position="582"/>
    </location>
</feature>
<evidence type="ECO:0000256" key="5">
    <source>
        <dbReference type="SAM" id="Phobius"/>
    </source>
</evidence>
<evidence type="ECO:0000256" key="2">
    <source>
        <dbReference type="ARBA" id="ARBA00022692"/>
    </source>
</evidence>
<organism evidence="7 8">
    <name type="scientific">Wallemia mellicola</name>
    <dbReference type="NCBI Taxonomy" id="1708541"/>
    <lineage>
        <taxon>Eukaryota</taxon>
        <taxon>Fungi</taxon>
        <taxon>Dikarya</taxon>
        <taxon>Basidiomycota</taxon>
        <taxon>Wallemiomycotina</taxon>
        <taxon>Wallemiomycetes</taxon>
        <taxon>Wallemiales</taxon>
        <taxon>Wallemiaceae</taxon>
        <taxon>Wallemia</taxon>
    </lineage>
</organism>
<keyword evidence="3 5" id="KW-1133">Transmembrane helix</keyword>
<dbReference type="InterPro" id="IPR036640">
    <property type="entry name" value="ABC1_TM_sf"/>
</dbReference>
<evidence type="ECO:0000256" key="3">
    <source>
        <dbReference type="ARBA" id="ARBA00022989"/>
    </source>
</evidence>
<evidence type="ECO:0000259" key="6">
    <source>
        <dbReference type="PROSITE" id="PS50929"/>
    </source>
</evidence>
<reference evidence="7 8" key="1">
    <citation type="submission" date="2019-03" db="EMBL/GenBank/DDBJ databases">
        <title>Sequencing 25 genomes of Wallemia mellicola.</title>
        <authorList>
            <person name="Gostincar C."/>
        </authorList>
    </citation>
    <scope>NUCLEOTIDE SEQUENCE [LARGE SCALE GENOMIC DNA]</scope>
    <source>
        <strain evidence="7 8">EXF-757</strain>
    </source>
</reference>
<feature type="transmembrane region" description="Helical" evidence="5">
    <location>
        <begin position="260"/>
        <end position="281"/>
    </location>
</feature>
<feature type="transmembrane region" description="Helical" evidence="5">
    <location>
        <begin position="377"/>
        <end position="395"/>
    </location>
</feature>
<sequence>MTENHKADSFLENNNVEKSPLTLSDNTSTKAKIFFKRKRKKRDNVAVDTKETVAKVSFLEMFRYAMWWEKVINVAGLVCAAGSGHKGHTTLSGVIIWELRDLKCDFRLITVMNTFFQVATIYKSDRDNPELIERFNIARDDFRDGGKRDCVSLPVNTVCIDMLVIGIAMFVGVYTFQHAWVFTSERISSRIRSMYLRSILRQDIAFFDNIGAGEVATRIETDTHLVQSGISEKAKYHVLTQSLGTFIAGFIIAFAQQAKIAGVLFLIVPLIATAGAGMNVFTSKYSQNALTYIAESGSLVEEVLSTIRTAKAFGSQVILLKLYDTYLSKARSQGFKTAISSAVGLCIFFFIIYASYALAFVWGVTLLLRNETEVGEIVGVLISTMIGSFSLAIAAPELQAIAKGQAAAAKIFDTIERIPPIDSASEEGLKPSFIAGNITFEDVDFSYPARLNVQVMKKFTATFHKGHLTALVGASGSGKSTAIGLIERFYDPLNGVIKLDGNDLRDINVKWLRSKIGMVGQEPVLFNETLRANVEHGLIGTEMEHWPDEQRLELVINACKVANADGFINTLPEKYDNSVGER</sequence>
<comment type="caution">
    <text evidence="7">The sequence shown here is derived from an EMBL/GenBank/DDBJ whole genome shotgun (WGS) entry which is preliminary data.</text>
</comment>
<feature type="transmembrane region" description="Helical" evidence="5">
    <location>
        <begin position="338"/>
        <end position="365"/>
    </location>
</feature>
<dbReference type="AlphaFoldDB" id="A0A4T0SA60"/>
<dbReference type="PANTHER" id="PTHR43394:SF27">
    <property type="entry name" value="ATP-DEPENDENT TRANSLOCASE ABCB1-LIKE"/>
    <property type="match status" value="1"/>
</dbReference>
<comment type="subcellular location">
    <subcellularLocation>
        <location evidence="1">Membrane</location>
        <topology evidence="1">Multi-pass membrane protein</topology>
    </subcellularLocation>
</comment>
<keyword evidence="7" id="KW-0378">Hydrolase</keyword>
<dbReference type="GO" id="GO:0090374">
    <property type="term" value="P:oligopeptide export from mitochondrion"/>
    <property type="evidence" value="ECO:0007669"/>
    <property type="project" value="TreeGrafter"/>
</dbReference>
<dbReference type="Pfam" id="PF00005">
    <property type="entry name" value="ABC_tran"/>
    <property type="match status" value="1"/>
</dbReference>
<evidence type="ECO:0000256" key="4">
    <source>
        <dbReference type="ARBA" id="ARBA00023136"/>
    </source>
</evidence>
<dbReference type="GO" id="GO:0015421">
    <property type="term" value="F:ABC-type oligopeptide transporter activity"/>
    <property type="evidence" value="ECO:0007669"/>
    <property type="project" value="TreeGrafter"/>
</dbReference>
<feature type="transmembrane region" description="Helical" evidence="5">
    <location>
        <begin position="236"/>
        <end position="254"/>
    </location>
</feature>
<protein>
    <submittedName>
        <fullName evidence="7">P-loop containing nucleoside triphosphate hydrolase protein</fullName>
    </submittedName>
</protein>
<feature type="domain" description="ABC transmembrane type-1" evidence="6">
    <location>
        <begin position="162"/>
        <end position="403"/>
    </location>
</feature>
<dbReference type="InterPro" id="IPR039421">
    <property type="entry name" value="Type_1_exporter"/>
</dbReference>
<keyword evidence="4 5" id="KW-0472">Membrane</keyword>
<dbReference type="EMBL" id="SPRX01000138">
    <property type="protein sequence ID" value="TIC60724.1"/>
    <property type="molecule type" value="Genomic_DNA"/>
</dbReference>
<dbReference type="PANTHER" id="PTHR43394">
    <property type="entry name" value="ATP-DEPENDENT PERMEASE MDL1, MITOCHONDRIAL"/>
    <property type="match status" value="1"/>
</dbReference>
<evidence type="ECO:0000313" key="8">
    <source>
        <dbReference type="Proteomes" id="UP000310708"/>
    </source>
</evidence>
<dbReference type="Proteomes" id="UP000310708">
    <property type="component" value="Unassembled WGS sequence"/>
</dbReference>
<dbReference type="InterPro" id="IPR027417">
    <property type="entry name" value="P-loop_NTPase"/>
</dbReference>
<evidence type="ECO:0000256" key="1">
    <source>
        <dbReference type="ARBA" id="ARBA00004141"/>
    </source>
</evidence>
<keyword evidence="2 5" id="KW-0812">Transmembrane</keyword>
<accession>A0A4T0SA60</accession>